<dbReference type="Pfam" id="PF12802">
    <property type="entry name" value="MarR_2"/>
    <property type="match status" value="1"/>
</dbReference>
<evidence type="ECO:0000256" key="2">
    <source>
        <dbReference type="ARBA" id="ARBA00023125"/>
    </source>
</evidence>
<dbReference type="GO" id="GO:0003677">
    <property type="term" value="F:DNA binding"/>
    <property type="evidence" value="ECO:0007669"/>
    <property type="project" value="UniProtKB-KW"/>
</dbReference>
<dbReference type="PROSITE" id="PS50995">
    <property type="entry name" value="HTH_MARR_2"/>
    <property type="match status" value="1"/>
</dbReference>
<dbReference type="InterPro" id="IPR036388">
    <property type="entry name" value="WH-like_DNA-bd_sf"/>
</dbReference>
<keyword evidence="3" id="KW-0804">Transcription</keyword>
<evidence type="ECO:0000259" key="4">
    <source>
        <dbReference type="PROSITE" id="PS50995"/>
    </source>
</evidence>
<evidence type="ECO:0000256" key="1">
    <source>
        <dbReference type="ARBA" id="ARBA00023015"/>
    </source>
</evidence>
<dbReference type="InterPro" id="IPR011991">
    <property type="entry name" value="ArsR-like_HTH"/>
</dbReference>
<proteinExistence type="predicted"/>
<dbReference type="InterPro" id="IPR036390">
    <property type="entry name" value="WH_DNA-bd_sf"/>
</dbReference>
<organism evidence="5 6">
    <name type="scientific">Bacillus pumilus</name>
    <name type="common">Bacillus mesentericus</name>
    <dbReference type="NCBI Taxonomy" id="1408"/>
    <lineage>
        <taxon>Bacteria</taxon>
        <taxon>Bacillati</taxon>
        <taxon>Bacillota</taxon>
        <taxon>Bacilli</taxon>
        <taxon>Bacillales</taxon>
        <taxon>Bacillaceae</taxon>
        <taxon>Bacillus</taxon>
    </lineage>
</organism>
<reference evidence="5 6" key="1">
    <citation type="submission" date="2018-02" db="EMBL/GenBank/DDBJ databases">
        <title>The complete genome of two Bacillus pumilus strains from Cuatro Cienegas, Coahuila, Mexico.</title>
        <authorList>
            <person name="Zarza E."/>
            <person name="Alcaraz L.D."/>
            <person name="Aguilar-Salinas B."/>
            <person name="Islas A."/>
            <person name="Olmedo-Alvarez G."/>
        </authorList>
    </citation>
    <scope>NUCLEOTIDE SEQUENCE [LARGE SCALE GENOMIC DNA]</scope>
    <source>
        <strain evidence="5 6">145</strain>
    </source>
</reference>
<dbReference type="PANTHER" id="PTHR42756">
    <property type="entry name" value="TRANSCRIPTIONAL REGULATOR, MARR"/>
    <property type="match status" value="1"/>
</dbReference>
<dbReference type="GO" id="GO:0003700">
    <property type="term" value="F:DNA-binding transcription factor activity"/>
    <property type="evidence" value="ECO:0007669"/>
    <property type="project" value="InterPro"/>
</dbReference>
<accession>A0AAD0HPX3</accession>
<dbReference type="RefSeq" id="WP_117731339.1">
    <property type="nucleotide sequence ID" value="NZ_CP027116.1"/>
</dbReference>
<gene>
    <name evidence="5" type="ORF">C5695_14645</name>
</gene>
<evidence type="ECO:0000313" key="5">
    <source>
        <dbReference type="EMBL" id="AVM25023.1"/>
    </source>
</evidence>
<feature type="domain" description="HTH marR-type" evidence="4">
    <location>
        <begin position="1"/>
        <end position="135"/>
    </location>
</feature>
<protein>
    <submittedName>
        <fullName evidence="5">Transcriptional regulator</fullName>
    </submittedName>
</protein>
<dbReference type="SMART" id="SM00347">
    <property type="entry name" value="HTH_MARR"/>
    <property type="match status" value="1"/>
</dbReference>
<dbReference type="PANTHER" id="PTHR42756:SF1">
    <property type="entry name" value="TRANSCRIPTIONAL REPRESSOR OF EMRAB OPERON"/>
    <property type="match status" value="1"/>
</dbReference>
<name>A0AAD0HPX3_BACPU</name>
<sequence>MKHPHFFKEFVAFASAFSELKHDLMNKVKPANLTTLQYLILEQLAVSEPLTPSEIADCQHMSLPNVSRELKKLHEKQFIDKEEDRDDKRKHVIMLSDKGRDCMNIAFQHIEGALLDNLSSSDIEQMDDIVQALRLLNQTIFKKEPKKA</sequence>
<dbReference type="CDD" id="cd00090">
    <property type="entry name" value="HTH_ARSR"/>
    <property type="match status" value="1"/>
</dbReference>
<dbReference type="EMBL" id="CP027116">
    <property type="protein sequence ID" value="AVM25023.1"/>
    <property type="molecule type" value="Genomic_DNA"/>
</dbReference>
<keyword evidence="1" id="KW-0805">Transcription regulation</keyword>
<dbReference type="SUPFAM" id="SSF46785">
    <property type="entry name" value="Winged helix' DNA-binding domain"/>
    <property type="match status" value="1"/>
</dbReference>
<evidence type="ECO:0000256" key="3">
    <source>
        <dbReference type="ARBA" id="ARBA00023163"/>
    </source>
</evidence>
<keyword evidence="2" id="KW-0238">DNA-binding</keyword>
<dbReference type="AlphaFoldDB" id="A0AAD0HPX3"/>
<dbReference type="Gene3D" id="1.10.10.10">
    <property type="entry name" value="Winged helix-like DNA-binding domain superfamily/Winged helix DNA-binding domain"/>
    <property type="match status" value="1"/>
</dbReference>
<dbReference type="Proteomes" id="UP000264960">
    <property type="component" value="Chromosome"/>
</dbReference>
<dbReference type="InterPro" id="IPR000835">
    <property type="entry name" value="HTH_MarR-typ"/>
</dbReference>
<evidence type="ECO:0000313" key="6">
    <source>
        <dbReference type="Proteomes" id="UP000264960"/>
    </source>
</evidence>